<name>A0A1V4ISG7_9CLOT</name>
<proteinExistence type="inferred from homology"/>
<dbReference type="EC" id="2.3.1.-" evidence="5"/>
<dbReference type="InterPro" id="IPR051531">
    <property type="entry name" value="N-acetyltransferase"/>
</dbReference>
<accession>A0A1V4ISG7</accession>
<sequence>MNFKGKNIFIRFLEKGDAEALLNLHLRNRDFFQKYSPAYSEEFYTLEWKIQSIETSIEMRKNDKMYSWGIFDNEYKKLVGTVDLFQVFRGALQSCLLGYSLDKEYNGRGYMTEAVSLVVRFAFDELKLHRIEAGVRQDNIGSMRVLEKAGFHKEGIAIKNVKINGKWEDHQMFAIISDRE</sequence>
<comment type="caution">
    <text evidence="5">The sequence shown here is derived from an EMBL/GenBank/DDBJ whole genome shotgun (WGS) entry which is preliminary data.</text>
</comment>
<dbReference type="AlphaFoldDB" id="A0A1V4ISG7"/>
<dbReference type="EMBL" id="MZGV01000012">
    <property type="protein sequence ID" value="OPJ62853.1"/>
    <property type="molecule type" value="Genomic_DNA"/>
</dbReference>
<evidence type="ECO:0000256" key="1">
    <source>
        <dbReference type="ARBA" id="ARBA00022679"/>
    </source>
</evidence>
<dbReference type="Gene3D" id="3.40.630.30">
    <property type="match status" value="1"/>
</dbReference>
<evidence type="ECO:0000259" key="4">
    <source>
        <dbReference type="PROSITE" id="PS51186"/>
    </source>
</evidence>
<evidence type="ECO:0000313" key="6">
    <source>
        <dbReference type="Proteomes" id="UP000190080"/>
    </source>
</evidence>
<evidence type="ECO:0000256" key="3">
    <source>
        <dbReference type="ARBA" id="ARBA00038502"/>
    </source>
</evidence>
<dbReference type="PROSITE" id="PS51186">
    <property type="entry name" value="GNAT"/>
    <property type="match status" value="1"/>
</dbReference>
<protein>
    <submittedName>
        <fullName evidence="5">Putative ribosomal N-acetyltransferase YdaF</fullName>
        <ecNumber evidence="5">2.3.1.-</ecNumber>
    </submittedName>
</protein>
<dbReference type="RefSeq" id="WP_079422889.1">
    <property type="nucleotide sequence ID" value="NZ_MZGV01000012.1"/>
</dbReference>
<gene>
    <name evidence="5" type="primary">ydaF_4</name>
    <name evidence="5" type="ORF">CLORY_14770</name>
</gene>
<organism evidence="5 6">
    <name type="scientific">Clostridium oryzae</name>
    <dbReference type="NCBI Taxonomy" id="1450648"/>
    <lineage>
        <taxon>Bacteria</taxon>
        <taxon>Bacillati</taxon>
        <taxon>Bacillota</taxon>
        <taxon>Clostridia</taxon>
        <taxon>Eubacteriales</taxon>
        <taxon>Clostridiaceae</taxon>
        <taxon>Clostridium</taxon>
    </lineage>
</organism>
<dbReference type="GO" id="GO:0008999">
    <property type="term" value="F:protein-N-terminal-alanine acetyltransferase activity"/>
    <property type="evidence" value="ECO:0007669"/>
    <property type="project" value="TreeGrafter"/>
</dbReference>
<evidence type="ECO:0000256" key="2">
    <source>
        <dbReference type="ARBA" id="ARBA00023315"/>
    </source>
</evidence>
<dbReference type="InterPro" id="IPR016181">
    <property type="entry name" value="Acyl_CoA_acyltransferase"/>
</dbReference>
<feature type="domain" description="N-acetyltransferase" evidence="4">
    <location>
        <begin position="8"/>
        <end position="174"/>
    </location>
</feature>
<dbReference type="OrthoDB" id="9795206at2"/>
<evidence type="ECO:0000313" key="5">
    <source>
        <dbReference type="EMBL" id="OPJ62853.1"/>
    </source>
</evidence>
<dbReference type="PANTHER" id="PTHR43792:SF8">
    <property type="entry name" value="[RIBOSOMAL PROTEIN US5]-ALANINE N-ACETYLTRANSFERASE"/>
    <property type="match status" value="1"/>
</dbReference>
<keyword evidence="1 5" id="KW-0808">Transferase</keyword>
<reference evidence="5 6" key="1">
    <citation type="submission" date="2017-03" db="EMBL/GenBank/DDBJ databases">
        <title>Genome sequence of Clostridium oryzae DSM 28571.</title>
        <authorList>
            <person name="Poehlein A."/>
            <person name="Daniel R."/>
        </authorList>
    </citation>
    <scope>NUCLEOTIDE SEQUENCE [LARGE SCALE GENOMIC DNA]</scope>
    <source>
        <strain evidence="5 6">DSM 28571</strain>
    </source>
</reference>
<dbReference type="InterPro" id="IPR000182">
    <property type="entry name" value="GNAT_dom"/>
</dbReference>
<dbReference type="GO" id="GO:0005737">
    <property type="term" value="C:cytoplasm"/>
    <property type="evidence" value="ECO:0007669"/>
    <property type="project" value="TreeGrafter"/>
</dbReference>
<comment type="similarity">
    <text evidence="3">Belongs to the acetyltransferase family. RimJ subfamily.</text>
</comment>
<dbReference type="PANTHER" id="PTHR43792">
    <property type="entry name" value="GNAT FAMILY, PUTATIVE (AFU_ORTHOLOGUE AFUA_3G00765)-RELATED-RELATED"/>
    <property type="match status" value="1"/>
</dbReference>
<dbReference type="Pfam" id="PF13302">
    <property type="entry name" value="Acetyltransf_3"/>
    <property type="match status" value="1"/>
</dbReference>
<dbReference type="Proteomes" id="UP000190080">
    <property type="component" value="Unassembled WGS sequence"/>
</dbReference>
<dbReference type="STRING" id="1450648.CLORY_14770"/>
<keyword evidence="6" id="KW-1185">Reference proteome</keyword>
<dbReference type="SUPFAM" id="SSF55729">
    <property type="entry name" value="Acyl-CoA N-acyltransferases (Nat)"/>
    <property type="match status" value="1"/>
</dbReference>
<keyword evidence="2 5" id="KW-0012">Acyltransferase</keyword>